<dbReference type="AlphaFoldDB" id="H8ZDA4"/>
<dbReference type="Proteomes" id="UP000005622">
    <property type="component" value="Unassembled WGS sequence"/>
</dbReference>
<accession>H8ZDA4</accession>
<proteinExistence type="predicted"/>
<reference evidence="1" key="1">
    <citation type="submission" date="2011-03" db="EMBL/GenBank/DDBJ databases">
        <title>The Genome Sequence of Nematocida sp1 strain ERTm2.</title>
        <authorList>
            <consortium name="The Broad Institute Genome Sequencing Platform"/>
            <consortium name="The Broad Institute Genome Sequencing Center for Infectious Disease"/>
            <person name="Cuomo C."/>
            <person name="Troemel E."/>
            <person name="Young S.K."/>
            <person name="Zeng Q."/>
            <person name="Gargeya S."/>
            <person name="Fitzgerald M."/>
            <person name="Haas B."/>
            <person name="Abouelleil A."/>
            <person name="Alvarado L."/>
            <person name="Arachchi H.M."/>
            <person name="Berlin A."/>
            <person name="Brown A."/>
            <person name="Chapman S.B."/>
            <person name="Chen Z."/>
            <person name="Dunbar C."/>
            <person name="Freedman E."/>
            <person name="Gearin G."/>
            <person name="Gellesch M."/>
            <person name="Goldberg J."/>
            <person name="Griggs A."/>
            <person name="Gujja S."/>
            <person name="Heilman E.R."/>
            <person name="Heiman D."/>
            <person name="Howarth C."/>
            <person name="Larson L."/>
            <person name="Lui A."/>
            <person name="MacDonald P.J.P."/>
            <person name="Mehta T."/>
            <person name="Montmayeur A."/>
            <person name="Murphy C."/>
            <person name="Neiman D."/>
            <person name="Pearson M."/>
            <person name="Priest M."/>
            <person name="Roberts A."/>
            <person name="Saif S."/>
            <person name="Shea T."/>
            <person name="Shenoy N."/>
            <person name="Sisk P."/>
            <person name="Stolte C."/>
            <person name="Sykes S."/>
            <person name="White J."/>
            <person name="Yandava C."/>
            <person name="Wortman J."/>
            <person name="Nusbaum C."/>
            <person name="Birren B."/>
        </authorList>
    </citation>
    <scope>NUCLEOTIDE SEQUENCE</scope>
    <source>
        <strain evidence="1">ERTm2</strain>
    </source>
</reference>
<gene>
    <name evidence="1" type="ORF">NERG_01575</name>
</gene>
<name>H8ZDA4_NEMA1</name>
<dbReference type="EMBL" id="JH604636">
    <property type="protein sequence ID" value="EHY65129.1"/>
    <property type="molecule type" value="Genomic_DNA"/>
</dbReference>
<sequence>MKNRNMMQSTIKEHMCMILSVRQLAMGISSIFNDATAFYNLELARVGSRLRISVCKEVIEHRDMYEGLRCMYRNRGEYVEKTRNACTVNKSLCKYDMAVSGKSGKYRLGFNDPRIDDGPDILLMALEEYIQDYSDTMISVNWRREAAKTIALYICENLVVPFNRFFLMASKHGERPLSEELGLRCKLVVDRKIGECFCVDSLLGWDKKRVEELVAQRISDLYNGYTDIKFREDHIDCRKRRAPAKKMDIRRDLSYVRETIYEVIRYIGDHSYTDFSPLINYLIMHWVTPIVFARVDE</sequence>
<evidence type="ECO:0000313" key="1">
    <source>
        <dbReference type="EMBL" id="EHY65129.1"/>
    </source>
</evidence>
<protein>
    <submittedName>
        <fullName evidence="1">Uncharacterized protein</fullName>
    </submittedName>
</protein>
<dbReference type="HOGENOM" id="CLU_937177_0_0_1"/>
<organism evidence="1">
    <name type="scientific">Nematocida ausubeli (strain ATCC PRA-371 / ERTm2)</name>
    <name type="common">Nematode killer fungus</name>
    <dbReference type="NCBI Taxonomy" id="1913371"/>
    <lineage>
        <taxon>Eukaryota</taxon>
        <taxon>Fungi</taxon>
        <taxon>Fungi incertae sedis</taxon>
        <taxon>Microsporidia</taxon>
        <taxon>Nematocida</taxon>
    </lineage>
</organism>